<dbReference type="Pfam" id="PF20416">
    <property type="entry name" value="UTP20"/>
    <property type="match status" value="1"/>
</dbReference>
<dbReference type="SUPFAM" id="SSF54427">
    <property type="entry name" value="NTF2-like"/>
    <property type="match status" value="1"/>
</dbReference>
<dbReference type="Pfam" id="PF07539">
    <property type="entry name" value="UTP20_N"/>
    <property type="match status" value="1"/>
</dbReference>
<feature type="region of interest" description="Disordered" evidence="4">
    <location>
        <begin position="4871"/>
        <end position="4903"/>
    </location>
</feature>
<feature type="coiled-coil region" evidence="3">
    <location>
        <begin position="4914"/>
        <end position="4941"/>
    </location>
</feature>
<feature type="compositionally biased region" description="Acidic residues" evidence="4">
    <location>
        <begin position="4649"/>
        <end position="4659"/>
    </location>
</feature>
<feature type="compositionally biased region" description="Basic and acidic residues" evidence="4">
    <location>
        <begin position="2973"/>
        <end position="2994"/>
    </location>
</feature>
<keyword evidence="3" id="KW-0175">Coiled coil</keyword>
<gene>
    <name evidence="7" type="ORF">BLNAU_17419</name>
</gene>
<organism evidence="7 8">
    <name type="scientific">Blattamonas nauphoetae</name>
    <dbReference type="NCBI Taxonomy" id="2049346"/>
    <lineage>
        <taxon>Eukaryota</taxon>
        <taxon>Metamonada</taxon>
        <taxon>Preaxostyla</taxon>
        <taxon>Oxymonadida</taxon>
        <taxon>Blattamonas</taxon>
    </lineage>
</organism>
<dbReference type="SUPFAM" id="SSF46934">
    <property type="entry name" value="UBA-like"/>
    <property type="match status" value="1"/>
</dbReference>
<feature type="region of interest" description="Disordered" evidence="4">
    <location>
        <begin position="5447"/>
        <end position="5503"/>
    </location>
</feature>
<dbReference type="EMBL" id="JARBJD010000194">
    <property type="protein sequence ID" value="KAK2947667.1"/>
    <property type="molecule type" value="Genomic_DNA"/>
</dbReference>
<feature type="region of interest" description="Disordered" evidence="4">
    <location>
        <begin position="4479"/>
        <end position="4499"/>
    </location>
</feature>
<dbReference type="InterPro" id="IPR009060">
    <property type="entry name" value="UBA-like_sf"/>
</dbReference>
<keyword evidence="2" id="KW-0677">Repeat</keyword>
<dbReference type="PROSITE" id="PS50177">
    <property type="entry name" value="NTF2_DOMAIN"/>
    <property type="match status" value="1"/>
</dbReference>
<feature type="region of interest" description="Disordered" evidence="4">
    <location>
        <begin position="2434"/>
        <end position="2461"/>
    </location>
</feature>
<feature type="compositionally biased region" description="Polar residues" evidence="4">
    <location>
        <begin position="4887"/>
        <end position="4903"/>
    </location>
</feature>
<feature type="region of interest" description="Disordered" evidence="4">
    <location>
        <begin position="5063"/>
        <end position="5100"/>
    </location>
</feature>
<feature type="compositionally biased region" description="Basic and acidic residues" evidence="4">
    <location>
        <begin position="4622"/>
        <end position="4632"/>
    </location>
</feature>
<feature type="compositionally biased region" description="Basic residues" evidence="4">
    <location>
        <begin position="1014"/>
        <end position="1030"/>
    </location>
</feature>
<dbReference type="Gene3D" id="3.10.450.50">
    <property type="match status" value="1"/>
</dbReference>
<feature type="domain" description="NTF2" evidence="5">
    <location>
        <begin position="5863"/>
        <end position="6022"/>
    </location>
</feature>
<dbReference type="InterPro" id="IPR016024">
    <property type="entry name" value="ARM-type_fold"/>
</dbReference>
<feature type="compositionally biased region" description="Basic and acidic residues" evidence="4">
    <location>
        <begin position="4481"/>
        <end position="4492"/>
    </location>
</feature>
<feature type="compositionally biased region" description="Basic residues" evidence="4">
    <location>
        <begin position="3946"/>
        <end position="3956"/>
    </location>
</feature>
<evidence type="ECO:0000313" key="7">
    <source>
        <dbReference type="EMBL" id="KAK2947667.1"/>
    </source>
</evidence>
<feature type="compositionally biased region" description="Polar residues" evidence="4">
    <location>
        <begin position="5283"/>
        <end position="5304"/>
    </location>
</feature>
<name>A0ABQ9XAH7_9EUKA</name>
<feature type="region of interest" description="Disordered" evidence="4">
    <location>
        <begin position="4971"/>
        <end position="5031"/>
    </location>
</feature>
<dbReference type="InterPro" id="IPR011430">
    <property type="entry name" value="UTP20_N"/>
</dbReference>
<dbReference type="PANTHER" id="PTHR17695:SF11">
    <property type="entry name" value="SMALL SUBUNIT PROCESSOME COMPONENT 20 HOMOLOG"/>
    <property type="match status" value="1"/>
</dbReference>
<dbReference type="InterPro" id="IPR018222">
    <property type="entry name" value="Nuclear_transport_factor_2_euk"/>
</dbReference>
<feature type="region of interest" description="Disordered" evidence="4">
    <location>
        <begin position="532"/>
        <end position="575"/>
    </location>
</feature>
<dbReference type="PROSITE" id="PS51281">
    <property type="entry name" value="TAP_C"/>
    <property type="match status" value="1"/>
</dbReference>
<feature type="compositionally biased region" description="Basic and acidic residues" evidence="4">
    <location>
        <begin position="5148"/>
        <end position="5211"/>
    </location>
</feature>
<feature type="domain" description="TAP-C" evidence="6">
    <location>
        <begin position="6055"/>
        <end position="6109"/>
    </location>
</feature>
<evidence type="ECO:0000256" key="3">
    <source>
        <dbReference type="SAM" id="Coils"/>
    </source>
</evidence>
<protein>
    <submittedName>
        <fullName evidence="7">Nuclear RNA export factor 1</fullName>
    </submittedName>
</protein>
<feature type="region of interest" description="Disordered" evidence="4">
    <location>
        <begin position="990"/>
        <end position="1045"/>
    </location>
</feature>
<feature type="compositionally biased region" description="Basic and acidic residues" evidence="4">
    <location>
        <begin position="4685"/>
        <end position="4715"/>
    </location>
</feature>
<keyword evidence="8" id="KW-1185">Reference proteome</keyword>
<feature type="compositionally biased region" description="Basic and acidic residues" evidence="4">
    <location>
        <begin position="5371"/>
        <end position="5385"/>
    </location>
</feature>
<dbReference type="InterPro" id="IPR052575">
    <property type="entry name" value="SSU_processome_comp_20"/>
</dbReference>
<feature type="region of interest" description="Disordered" evidence="4">
    <location>
        <begin position="4048"/>
        <end position="4067"/>
    </location>
</feature>
<feature type="region of interest" description="Disordered" evidence="4">
    <location>
        <begin position="5271"/>
        <end position="5394"/>
    </location>
</feature>
<feature type="region of interest" description="Disordered" evidence="4">
    <location>
        <begin position="3930"/>
        <end position="3972"/>
    </location>
</feature>
<dbReference type="InterPro" id="IPR002075">
    <property type="entry name" value="NTF2_dom"/>
</dbReference>
<dbReference type="InterPro" id="IPR032675">
    <property type="entry name" value="LRR_dom_sf"/>
</dbReference>
<evidence type="ECO:0000256" key="4">
    <source>
        <dbReference type="SAM" id="MobiDB-lite"/>
    </source>
</evidence>
<dbReference type="PROSITE" id="PS51450">
    <property type="entry name" value="LRR"/>
    <property type="match status" value="1"/>
</dbReference>
<feature type="region of interest" description="Disordered" evidence="4">
    <location>
        <begin position="5567"/>
        <end position="5603"/>
    </location>
</feature>
<dbReference type="SUPFAM" id="SSF48371">
    <property type="entry name" value="ARM repeat"/>
    <property type="match status" value="3"/>
</dbReference>
<dbReference type="Gene3D" id="3.80.10.10">
    <property type="entry name" value="Ribonuclease Inhibitor"/>
    <property type="match status" value="1"/>
</dbReference>
<comment type="caution">
    <text evidence="7">The sequence shown here is derived from an EMBL/GenBank/DDBJ whole genome shotgun (WGS) entry which is preliminary data.</text>
</comment>
<dbReference type="Pfam" id="PF03943">
    <property type="entry name" value="TAP_C"/>
    <property type="match status" value="1"/>
</dbReference>
<feature type="compositionally biased region" description="Basic and acidic residues" evidence="4">
    <location>
        <begin position="536"/>
        <end position="548"/>
    </location>
</feature>
<feature type="compositionally biased region" description="Acidic residues" evidence="4">
    <location>
        <begin position="5088"/>
        <end position="5098"/>
    </location>
</feature>
<feature type="compositionally biased region" description="Low complexity" evidence="4">
    <location>
        <begin position="4672"/>
        <end position="4684"/>
    </location>
</feature>
<feature type="compositionally biased region" description="Acidic residues" evidence="4">
    <location>
        <begin position="3729"/>
        <end position="3741"/>
    </location>
</feature>
<feature type="compositionally biased region" description="Basic and acidic residues" evidence="4">
    <location>
        <begin position="4723"/>
        <end position="4745"/>
    </location>
</feature>
<evidence type="ECO:0000259" key="5">
    <source>
        <dbReference type="PROSITE" id="PS50177"/>
    </source>
</evidence>
<proteinExistence type="predicted"/>
<dbReference type="InterPro" id="IPR057125">
    <property type="entry name" value="NXF1/2/3/5-like_LRR"/>
</dbReference>
<dbReference type="PANTHER" id="PTHR17695">
    <property type="entry name" value="SMALL SUBUNIT PROCESSOME COMPONENT 20 HOMOLOG"/>
    <property type="match status" value="1"/>
</dbReference>
<evidence type="ECO:0000256" key="2">
    <source>
        <dbReference type="ARBA" id="ARBA00022737"/>
    </source>
</evidence>
<feature type="compositionally biased region" description="Basic and acidic residues" evidence="4">
    <location>
        <begin position="5012"/>
        <end position="5031"/>
    </location>
</feature>
<dbReference type="Pfam" id="PF22602">
    <property type="entry name" value="NXF_NTF2"/>
    <property type="match status" value="1"/>
</dbReference>
<feature type="region of interest" description="Disordered" evidence="4">
    <location>
        <begin position="3687"/>
        <end position="3751"/>
    </location>
</feature>
<feature type="compositionally biased region" description="Basic and acidic residues" evidence="4">
    <location>
        <begin position="4529"/>
        <end position="4542"/>
    </location>
</feature>
<feature type="region of interest" description="Disordered" evidence="4">
    <location>
        <begin position="4622"/>
        <end position="4830"/>
    </location>
</feature>
<feature type="region of interest" description="Disordered" evidence="4">
    <location>
        <begin position="4529"/>
        <end position="4576"/>
    </location>
</feature>
<dbReference type="InterPro" id="IPR046523">
    <property type="entry name" value="UTP20_dom"/>
</dbReference>
<feature type="compositionally biased region" description="Basic and acidic residues" evidence="4">
    <location>
        <begin position="4972"/>
        <end position="4981"/>
    </location>
</feature>
<dbReference type="SUPFAM" id="SSF52058">
    <property type="entry name" value="L domain-like"/>
    <property type="match status" value="1"/>
</dbReference>
<dbReference type="InterPro" id="IPR005637">
    <property type="entry name" value="TAP_C_dom"/>
</dbReference>
<accession>A0ABQ9XAH7</accession>
<feature type="region of interest" description="Disordered" evidence="4">
    <location>
        <begin position="5531"/>
        <end position="5550"/>
    </location>
</feature>
<feature type="region of interest" description="Disordered" evidence="4">
    <location>
        <begin position="5136"/>
        <end position="5218"/>
    </location>
</feature>
<feature type="compositionally biased region" description="Basic and acidic residues" evidence="4">
    <location>
        <begin position="5063"/>
        <end position="5087"/>
    </location>
</feature>
<evidence type="ECO:0000256" key="1">
    <source>
        <dbReference type="ARBA" id="ARBA00022614"/>
    </source>
</evidence>
<dbReference type="Pfam" id="PF24048">
    <property type="entry name" value="LRR_NXF1-5"/>
    <property type="match status" value="1"/>
</dbReference>
<evidence type="ECO:0000259" key="6">
    <source>
        <dbReference type="PROSITE" id="PS51281"/>
    </source>
</evidence>
<dbReference type="SMART" id="SM00804">
    <property type="entry name" value="TAP_C"/>
    <property type="match status" value="1"/>
</dbReference>
<reference evidence="7 8" key="1">
    <citation type="journal article" date="2022" name="bioRxiv">
        <title>Genomics of Preaxostyla Flagellates Illuminates Evolutionary Transitions and the Path Towards Mitochondrial Loss.</title>
        <authorList>
            <person name="Novak L.V.F."/>
            <person name="Treitli S.C."/>
            <person name="Pyrih J."/>
            <person name="Halakuc P."/>
            <person name="Pipaliya S.V."/>
            <person name="Vacek V."/>
            <person name="Brzon O."/>
            <person name="Soukal P."/>
            <person name="Eme L."/>
            <person name="Dacks J.B."/>
            <person name="Karnkowska A."/>
            <person name="Elias M."/>
            <person name="Hampl V."/>
        </authorList>
    </citation>
    <scope>NUCLEOTIDE SEQUENCE [LARGE SCALE GENOMIC DNA]</scope>
    <source>
        <strain evidence="7">NAU3</strain>
        <tissue evidence="7">Gut</tissue>
    </source>
</reference>
<dbReference type="Proteomes" id="UP001281761">
    <property type="component" value="Unassembled WGS sequence"/>
</dbReference>
<feature type="compositionally biased region" description="Basic and acidic residues" evidence="4">
    <location>
        <begin position="4808"/>
        <end position="4819"/>
    </location>
</feature>
<feature type="region of interest" description="Disordered" evidence="4">
    <location>
        <begin position="2973"/>
        <end position="3005"/>
    </location>
</feature>
<evidence type="ECO:0000313" key="8">
    <source>
        <dbReference type="Proteomes" id="UP001281761"/>
    </source>
</evidence>
<sequence length="6109" mass="687827">MNPDLKKSHFLDSLKILRVADETEAFRQFLKVVTPISSTLPLLLRNKKTVFKALINALTQSKDQNTDEMVNFEVFLGILLAFAEDLREEFNPFLLKTIRLLTPLLVGQTVENSLNERNTKTLFETFQSLFGLLSPYPATIFPSILNEWIQLLIHPSNAVKPLAIQSLSSILRFSLQKSHAYSVFTQENRSQDTLSLSLFSALDHILNTILSTVFTQSTEVVAGIFEESVLASLQLNRTTLRESISTLLFESVKGAYDTFSFRSSDLVEYLLHILRDSSTRVETGKLPAQTFVKQMEIIHHFLTNMYRHGTLKTLGSIPKHVISNISSAVAQCKSSPSIPKFALLGGSISFLSLILSIRKGEKLGLSIQEIYVFVLQTLFPALADLFAELPSPLVTAVYSLITALIQAIAHHAHHDGFWTRNELVQQPEEDVELNYYFPRKHRTHAAPLKEKQRALLSLNARVEKRFSPSDPSTTAVGLSLDELAKKDPQLAKRLSLYNQTSRTKGLTDLQIQMLQQREVEEIRNEIIEEEMEEDRIEARKRNKSDRISEVISEDESESSDTDHGGYGTGRWGRMTSHRKRKIKTVAVEPAEPSLISTMTSLSECMQYCGNECRLRIVNLLQVAFGFFGVQNLPSPSQPIVCLSFAATLPFLRCLLVLFDDSTKFDLNPLLASFCLTHLKTNQKESLIFAHEASLTIPLVQVQTTPSIQVESTSLLSLIQDLIPSREKIGALATSAQTFPFINTTHSCLVPIRSKHDVYQGESIPTTQSFDELTWASFAFRLINQLWDRQSDDRQVAMLKTKPFHTLDDTDLSLFSSNIARITDTVSQQRLVLFQRLMSFVDQCMDNQTQSSMPSSTQTVMLALSCQALFTASTLILCLLSEDGHFTQPTTQLQALISKCVSLLKTHPTNSIVLHWVTLSLSNIRQCHSSSDPNVRQLIQQFFSSLTLVSADMPLLTNLAPLLSTKDHTLRTTVLTLLCLFTPLPFLTHTATESSEEEEPENKIPEGLSLEEKKKALKKQKKKEKKLLKKKRDLDAADPAPAETSNSFKKTLSDLKLDDFQSLQDESVVPSDNLCSALHACHEIALLAELIVQSTVVADTDTTQRTLEWSNRKKPVVDEESAEMLKDDNNVPSTIRVDQSVWMPFSVSEADLTPLGHLLPIHTIETGIDNSYDASHRLTILLNAIIAQVRSGRIPLAIFDDIDCETGSTSFTPAYSFVLLSFAIGLLSVPMKTIWEPTKELIYTIINSEPSVRSVLRRSSLMLYHTDESSAQTKVIPNPPRLVITTPSTTFSIALVKPKQPQSRISEEQLFFTPITAPPQFAWLSFQIVVETKLKQLQTPPAPYISLPPYSQPIPSLGFKDKFYIETDMLPLVPQSETHQSNLPALFPSEHFPFGVELFPVAGSDGISSALTILGEAGQDWSDVFTQLFGASPALHSPPIILSLVGAICASNSLLFGLRSTQESTFIAELFSILALLNQHSTIFTTLPAATPSPHSTFLLSALSFANATTRTGAGGISEQFGEWLFNVFVGFVRQTYAPLHSDTALLKLTKNSPFEPSSSPSISKKHSAEILLVFLDAFCSFKNPNQIPSSPLLWELLQRLITSTDTAISKKALQCIFNFKIPQIKPYEDQLMSLLDEKQFRNSLSVFSPGTNTTQIIQQEHRLYVIPILERILYGALFRRLHARAHGHSALSVRRSAIFTFLSALPASSELVTIISLLTEPFELCLRRGNPHTTTTRPSTQFSTIDEYTSFLLEELLPTLKTDNSLRFGLTLPVTNSSRQEIAHSFLEFLEGKTDSSIAQFLHTLLSPLSSELSVSVQNGFLNTFVDFVGSMTALVSPYVPFIMTLTSVLLLNAVRFLSTNPADRTEYQSIVQNAFKLLAVLFSDFDHVFDEDSALFADSFAFHAIYASIQFFYINHSGEDKQLSQPFTPNLLKLFAALTKKPVLCVTFISFDVPERHSLFSTLVWMITGFLPQNMEKKHISSDQAKTADSCVTVIENIFSCALAPIIQSPEMGALSELDQSVSDQVVPVLTKTLPSLLSEFSQLLSILLPPPSSSSASVRVSPLAHRVLSLVAICALLSEENPKAQQDLATLLLSVLPSTPHTLKTDLLVCYGCLLPTVSAEVLLSTHSSSLAQLFTSIPPLYGSLGMERTLFIREKNTDKKPKKEVFFGDDQSFGQRHLRTIVKHFHKQKLSTANNDVVLPDLFTNARQQLCATIKVLTAIVSKQFSDNNLIKSTANFISNFASNVNRMDPNLRDEPDVTSRLDAYNTLITSFSRLARGENDHLQKEAFGEPLLRGLLSILYIQTTGDLLCPDVQIRRQAFETASSTVLTATRFKTEGRPELSNTLLNIYTKATKDNINNKTMDFRNTHLKLLAMLIKAYPEQFDDLQGLLNEDENQDFFACMTHIQQHRHIKAHQLFRKLLKQAELRSKSEMLVDKEEDETDKEEEEEESEEERSQQPVVAMTVNHLTSYFVPLFTQQVLEGSQSDGSFNISAQAQETLKMVAAKLTWKPYSQTLLSLILNISRKPQKEKQYTSLVTLWMDAFPFSKSDLTDKKISMLSQQILPPLISLAEKLDPAVSTLSSFESNEVTTVQNGVASDVLHTSVLIPTLHSEKKAAETDMSSTAAKRIGLSRLDTAAATAKLLKRIGSPQLVSLHLPKIVLLLAQHLKSRDEDVRGAVRKTFISIVSTFGSLYFGFILQELRRTLTRGYQVHVLTFTVKQMLAHLVQNAGKDGLVPIERVNIDYCASEVIDLAVKELFGRQSEEKDVKQLANRFSEMKKTSGYELFSLVGQLVRKFELVKDTVSRLGDLCVEVQDAKIIARVRECFTRLSSGLALNVVIMSNTQISQAHSEHSNSREMLNFVLDSIYTVFGRKSQKEIAPLLPQELSAWLVHFHRWEEQRKTVSKLWDRMTDEQEGPSENTIVLESAMPSEDEEGTSFNTDTRTEFVTPSTQMVIDETTGSVRFVHNKRFDTKEYNAQPERGDAGEKESKQRPSKKPKEKAKVIETGPRKLTAQDLMLVPPEPPRQGTIKVASVPNAKRQQIRNENVCEFALGLLKVFLKRNKFELASKDVTETLRELPDEEQGPTEMTLTQQTLKENWNQYFFDTPSLTIDELGLGVLPGLVLVIKKKHSDELTTLALKCCVSIFRLNLPPVPHNRTIDIVHTSLCRECTIPLAILPKLSERVSENETESSTLLRTLLSSDSGQQQTIKLVQVDPFVCTAVKLHRYIHLGRKQLCSPLFQLLEQTRTSSSPIEGTALIQATYSAIASLTNTHATMVESIADENQTWSLILNLDGPVTSSAKLLFTDHQLTLLVNTVRFDIMDTFGKSTSAAQLYQKQNTIRNEKVKRQTAVLQLLGALLSLKVISTEMYDLMSEVADLMLIGSSEIRKRLSDCYLTFLLTYPLTDARLQHHLTRLLKSVSHPLAEVRLSCCECIRQLITRFPIQFLQNQSGIIFLTLAAQIPHEHYEAPLATIQSGVSLLLSRCPTKQLEDSVKYIRTWISSPFETVEGQQNKQMSTTGSVALHLLPLFIVVLGSTEEQRKSLSSSGIGRPYNIHKTDLFVQSQALPCIPSVNLYTVDADSQPILSITLPDWVTLSSPNAAPETWHSDATRLLKKEVFPLFENVSSQICDVLISSLTEAEKSLGKQSNEAFKQFKNEVRNLSQLERDIEDAMSGEHKRTSVIVSKRKLAMAEEDEDTSIQKQKRDQDEDSEEAMESEKETIDNDQSGEDDGEDEEDADKAQLTTKQDKINEISDPIVRHFLRLPADSQFELFPRLPPAMRVVVSQFLNDNQDDSDGLDTSSGLLSFSPTAFSLIPNTISILDRFIDILSSFLVASSSGSVSLSSLFEKAPNAISVLCQAFRSARTLTSAIRFRLVVLLNHFVQHIQQVLSDSRASRLREQLLDNLVDIAQTLLIVLKQTPEFANINRNPEMPKFSTSYTSSGKKKRFDKHKAQRTEDEDDSDMSETASVPVSSSLNFSAKLRALLTKREEAKDSIVFLHHQCIYSNGTNDLIGAELDQYTSLVSQLSTTTLNLLHTFNVPLRDDAATTTTGEEEEEGTKEKGASSMSELFVRRMCRMALPRQNIRRSVIVTATLLSFTRSVADIAKQQLGATDQAPIRTTRKVQKHTQKGTLIAVADRTEAVEIQPHTEIFQRLFGHYQPHIMTALGKCGEWLGWHRAQEEEKLKSIIQRRKHGQSELFRRRKILTPEEKQFNSYVGQLTANVDSFPFLDMFQARDTDLSRKAALGFSRSSTQLRELFRDTPGKLGNDPIATHPTFAKVLTAFGPSTIRILQEYGDYLVGCYSNNIHEERLFFEGKLNHEDPSRLQYQINRQERTIKDQNTTISILKEQLKMRQKLLEQQRTLFFREINIICEQNHQKTRYGEDYKVSDTEGLNPNAWLEQLLGESVDQVDIETIRDKTQKAIEFAEHKFEIEKKKIMRQLESLEQEKNLQIEKLQTALKQKELDIDTKFTPNLSKTETELRRAKQREQSLLAKNQENEEEMVKLKEEIYYLKQKFQQEEEQRQVEREAELTKQRSLDRSSTPIRKRKDNTDDKSEDESTSQAKKGTKTKENREAIEQFEDQIERLKAQLQRVKLDKEQKENETNDLKTQLVLRNLEFSKLEKESHEHSKLKKKWERAKDKYAFESEEDEEDDEAGTLTERSGKTAHQNKSNDSNNQNDSLEQRKKNGKERVDGSVGELKKAKTLEADTRKTSGGRPKNGNENKSSEDEADDKINGKDTSGRRNHRHRSSNGNGGEDESGSEYEKDGTTRKPSKSKRNQTASDSLVSLLHSAGTQGSDGLDVPEEQRKEMARRLGEMGTAVTGMTRVRKRKATLNWEWLVGEAQRRERMERVGRKWEKRDRATYGRVDGDSLKEEEDGDEGRSITSSNSGPPISPQRRTSITQFTNTHFLTRLAAQNEARRARRQALQEKIEKERIKQLEMVFKATHHLIEGMEGMNDGMGEIGGRAVGERREERRPSLHSPMAPPCSPLSFHQPRSDHKNPSPRSPRGMDRRRVELDERERVMDEEQRKNVISPKMGVPGFQDGKRIVKLVPMKKDDMWREDKGRREGRREGRDIQDAHEDELPSDWNWEEEDRERSINLLPPQHPFQQIAPTQQPTIHTPIWGLNRDEERSEFGDVSGANTDRMKDKELRRDDHRQPTKLKKSNDGGRKVEQTRRGSVKEPDEFRLERRISFGREQKHGPKEREPLNQPSLYHSSLSPTLAVSPLISPAIPLSRTFPPPSTQNTSLSTHAIDNHTTHTSILHPLAAPNQKNGKTHHTGSAYQPQPHQFASNQTPNSNKPIIRSPVLPPILPSLQVLPGSVSSQPISPAGSPRQHPPSHPQTDRPSRSRPLLETNIEGFHTPQAGRFEDDQKTHLQREGSRGVSRTENLIGEQGSEIAFISRGVQTQPFTQLAPLPLRSKENRPNTLLPTLQQFIAQNQRIDERDHNYINRQKPKVPTRLTPISPHKHSSPSNSPQTTSRLPNPPPGDDDSPDTRPVSIVYPSLSSCAVLTASGIVDPILPLPVAIPGSPENSRGESPIRKAKATPSRTFIPLIIPASFFIDKPMPPKRGRGKRGGMGNFNAQKKQRQSPHTKPNFSQKKNKFKLLVKGFEPTISGITIQKFLLQNATGQTKILNPRMDQGTLSLEFSTQADMITIKRLNGINMPDGRKIFITEVQTGGKPAQVLNKVYQYVQQAYNSNTKVLDLSNMFHHSTMQKGTRSIVDFGDAQFVKTLASAINAKAKEVHSLDLSGNQIRTLIHFQPFETIPTLRELNLGGNLIGRVSEVDYLSKIKLTLLILDGNPLKQNIDPLHYFANVKAQLPFLTVLDDHQYPTGVIKTNHELPPLRLFCGDSDEQVRDIESFLQNFLIEYDNARQNLYPLYTPCSTFSLTDDSSTNVDSQQISYNGISRNISNVKALDQRRRRLFVGRDEIVQLFTQLPPTRHDYNSIDVSLFTIPFYIGETKQTVDMANLRFDGAFEDVHAKKPKHYSRTLLLVGASDELIQKGIMYNVISDHLHIFNIAATRVTPSPIDPNAHGILPPSDVVQPGDPQNAAEMIMEVHKGTNMQPYRCRDLLINTNWNFEQAGILFTQMHQRNQIPADYFMP</sequence>
<dbReference type="Gene3D" id="1.10.8.10">
    <property type="entry name" value="DNA helicase RuvA subunit, C-terminal domain"/>
    <property type="match status" value="1"/>
</dbReference>
<feature type="compositionally biased region" description="Acidic residues" evidence="4">
    <location>
        <begin position="2439"/>
        <end position="2455"/>
    </location>
</feature>
<keyword evidence="1" id="KW-0433">Leucine-rich repeat</keyword>
<dbReference type="InterPro" id="IPR032710">
    <property type="entry name" value="NTF2-like_dom_sf"/>
</dbReference>
<dbReference type="InterPro" id="IPR001611">
    <property type="entry name" value="Leu-rich_rpt"/>
</dbReference>